<dbReference type="InterPro" id="IPR028082">
    <property type="entry name" value="Peripla_BP_I"/>
</dbReference>
<name>A0A060QGT9_9PROT</name>
<reference evidence="5 6" key="1">
    <citation type="journal article" date="2014" name="Genome Biol. Evol.">
        <title>Acetic acid bacteria genomes reveal functional traits for adaptation to life in insect guts.</title>
        <authorList>
            <person name="Chouaia B."/>
            <person name="Gaiarsa S."/>
            <person name="Crotti E."/>
            <person name="Comandatore F."/>
            <person name="Degli Esposti M."/>
            <person name="Ricci I."/>
            <person name="Alma A."/>
            <person name="Favia G."/>
            <person name="Bandi C."/>
            <person name="Daffonchio D."/>
        </authorList>
    </citation>
    <scope>NUCLEOTIDE SEQUENCE [LARGE SCALE GENOMIC DNA]</scope>
    <source>
        <strain evidence="5 6">SF2.1</strain>
    </source>
</reference>
<keyword evidence="1" id="KW-0805">Transcription regulation</keyword>
<sequence length="364" mass="39921">MAIAHSLKDISRQAGVSLATVDRVLHDRKGVRDSMRRRVLQAMEELSRQTLELSLHGSRLTIDLVMEAPDRFSSAVRLALEAQLAAHLPVLMRVRAHLGETATGEEIAAIMARIRKRGSNGILLKAPDHPSIRAEILACAKARIPVVTLVTDLPHSARQAYVGMDNHAAGGMAAWLASGWMPAETHAGRSILVVVSSNRFVGEEERARGFREWLQQYAPHLAIVSLGEGRGLDWQTYDLVANTLRDRPDIAGIYSIGGGNHAIARALRDCVIEPRLFIAHDLDRDNRALLSDGTITAVLHHDLTADMLLACRIFTSANQLRPPVQNICPSPAQLITRFNLPPMGQQLTDSLSNVSTHRHARPGE</sequence>
<dbReference type="AlphaFoldDB" id="A0A060QGT9"/>
<keyword evidence="2 5" id="KW-0238">DNA-binding</keyword>
<dbReference type="Pfam" id="PF13407">
    <property type="entry name" value="Peripla_BP_4"/>
    <property type="match status" value="1"/>
</dbReference>
<dbReference type="EMBL" id="CBLX010000003">
    <property type="protein sequence ID" value="CDG38481.1"/>
    <property type="molecule type" value="Genomic_DNA"/>
</dbReference>
<dbReference type="InterPro" id="IPR025997">
    <property type="entry name" value="SBP_2_dom"/>
</dbReference>
<dbReference type="SMART" id="SM00354">
    <property type="entry name" value="HTH_LACI"/>
    <property type="match status" value="1"/>
</dbReference>
<dbReference type="Gene3D" id="3.40.50.2300">
    <property type="match status" value="2"/>
</dbReference>
<dbReference type="PANTHER" id="PTHR30146">
    <property type="entry name" value="LACI-RELATED TRANSCRIPTIONAL REPRESSOR"/>
    <property type="match status" value="1"/>
</dbReference>
<dbReference type="Pfam" id="PF00356">
    <property type="entry name" value="LacI"/>
    <property type="match status" value="1"/>
</dbReference>
<evidence type="ECO:0000256" key="2">
    <source>
        <dbReference type="ARBA" id="ARBA00023125"/>
    </source>
</evidence>
<dbReference type="eggNOG" id="COG1879">
    <property type="taxonomic scope" value="Bacteria"/>
</dbReference>
<organism evidence="5 6">
    <name type="scientific">Asaia bogorensis</name>
    <dbReference type="NCBI Taxonomy" id="91915"/>
    <lineage>
        <taxon>Bacteria</taxon>
        <taxon>Pseudomonadati</taxon>
        <taxon>Pseudomonadota</taxon>
        <taxon>Alphaproteobacteria</taxon>
        <taxon>Acetobacterales</taxon>
        <taxon>Acetobacteraceae</taxon>
        <taxon>Asaia</taxon>
    </lineage>
</organism>
<dbReference type="InterPro" id="IPR000843">
    <property type="entry name" value="HTH_LacI"/>
</dbReference>
<dbReference type="GO" id="GO:0000976">
    <property type="term" value="F:transcription cis-regulatory region binding"/>
    <property type="evidence" value="ECO:0007669"/>
    <property type="project" value="TreeGrafter"/>
</dbReference>
<dbReference type="CDD" id="cd01392">
    <property type="entry name" value="HTH_LacI"/>
    <property type="match status" value="1"/>
</dbReference>
<accession>A0A060QGT9</accession>
<evidence type="ECO:0000259" key="4">
    <source>
        <dbReference type="PROSITE" id="PS50932"/>
    </source>
</evidence>
<feature type="domain" description="HTH lacI-type" evidence="4">
    <location>
        <begin position="6"/>
        <end position="46"/>
    </location>
</feature>
<dbReference type="PROSITE" id="PS50932">
    <property type="entry name" value="HTH_LACI_2"/>
    <property type="match status" value="1"/>
</dbReference>
<protein>
    <submittedName>
        <fullName evidence="5">DNA-binding protein</fullName>
    </submittedName>
</protein>
<proteinExistence type="predicted"/>
<evidence type="ECO:0000313" key="5">
    <source>
        <dbReference type="EMBL" id="CDG38481.1"/>
    </source>
</evidence>
<dbReference type="SUPFAM" id="SSF53822">
    <property type="entry name" value="Periplasmic binding protein-like I"/>
    <property type="match status" value="1"/>
</dbReference>
<dbReference type="GO" id="GO:0003700">
    <property type="term" value="F:DNA-binding transcription factor activity"/>
    <property type="evidence" value="ECO:0007669"/>
    <property type="project" value="TreeGrafter"/>
</dbReference>
<dbReference type="PANTHER" id="PTHR30146:SF152">
    <property type="entry name" value="TRANSCRIPTIONAL REGULATORY PROTEIN"/>
    <property type="match status" value="1"/>
</dbReference>
<evidence type="ECO:0000313" key="6">
    <source>
        <dbReference type="Proteomes" id="UP000027583"/>
    </source>
</evidence>
<comment type="caution">
    <text evidence="5">The sequence shown here is derived from an EMBL/GenBank/DDBJ whole genome shotgun (WGS) entry which is preliminary data.</text>
</comment>
<dbReference type="SUPFAM" id="SSF47413">
    <property type="entry name" value="lambda repressor-like DNA-binding domains"/>
    <property type="match status" value="1"/>
</dbReference>
<dbReference type="RefSeq" id="WP_023977668.1">
    <property type="nucleotide sequence ID" value="NZ_CBLX010000003.1"/>
</dbReference>
<dbReference type="Proteomes" id="UP000027583">
    <property type="component" value="Unassembled WGS sequence"/>
</dbReference>
<evidence type="ECO:0000256" key="1">
    <source>
        <dbReference type="ARBA" id="ARBA00023015"/>
    </source>
</evidence>
<dbReference type="InterPro" id="IPR010982">
    <property type="entry name" value="Lambda_DNA-bd_dom_sf"/>
</dbReference>
<keyword evidence="3" id="KW-0804">Transcription</keyword>
<gene>
    <name evidence="5" type="ORF">ASAP_0436</name>
</gene>
<dbReference type="CDD" id="cd06307">
    <property type="entry name" value="PBP1_sugar_binding"/>
    <property type="match status" value="1"/>
</dbReference>
<dbReference type="Gene3D" id="1.10.260.40">
    <property type="entry name" value="lambda repressor-like DNA-binding domains"/>
    <property type="match status" value="1"/>
</dbReference>
<reference evidence="5 6" key="2">
    <citation type="journal article" date="2014" name="PLoS ONE">
        <title>Evolution of mitochondria reconstructed from the energy metabolism of living bacteria.</title>
        <authorList>
            <person name="Degli Esposti M."/>
            <person name="Chouaia B."/>
            <person name="Comandatore F."/>
            <person name="Crotti E."/>
            <person name="Sassera D."/>
            <person name="Lievens P.M."/>
            <person name="Daffonchio D."/>
            <person name="Bandi C."/>
        </authorList>
    </citation>
    <scope>NUCLEOTIDE SEQUENCE [LARGE SCALE GENOMIC DNA]</scope>
    <source>
        <strain evidence="5 6">SF2.1</strain>
    </source>
</reference>
<evidence type="ECO:0000256" key="3">
    <source>
        <dbReference type="ARBA" id="ARBA00023163"/>
    </source>
</evidence>